<dbReference type="InterPro" id="IPR013083">
    <property type="entry name" value="Znf_RING/FYVE/PHD"/>
</dbReference>
<dbReference type="Pfam" id="PF00097">
    <property type="entry name" value="zf-C3HC4"/>
    <property type="match status" value="1"/>
</dbReference>
<feature type="domain" description="RING-type" evidence="11">
    <location>
        <begin position="11"/>
        <end position="237"/>
    </location>
</feature>
<reference evidence="12 13" key="1">
    <citation type="submission" date="2024-04" db="EMBL/GenBank/DDBJ databases">
        <title>genome sequences of Mucor flavus KT1a and Helicostylum pulchrum KT1b strains isolation_sourced from the surface of a dry-aged beef.</title>
        <authorList>
            <person name="Toyotome T."/>
            <person name="Hosono M."/>
            <person name="Torimaru M."/>
            <person name="Fukuda K."/>
            <person name="Mikami N."/>
        </authorList>
    </citation>
    <scope>NUCLEOTIDE SEQUENCE [LARGE SCALE GENOMIC DNA]</scope>
    <source>
        <strain evidence="12 13">KT1b</strain>
    </source>
</reference>
<dbReference type="SUPFAM" id="SSF57850">
    <property type="entry name" value="RING/U-box"/>
    <property type="match status" value="2"/>
</dbReference>
<evidence type="ECO:0000256" key="3">
    <source>
        <dbReference type="ARBA" id="ARBA00022679"/>
    </source>
</evidence>
<dbReference type="Pfam" id="PF01485">
    <property type="entry name" value="IBR"/>
    <property type="match status" value="1"/>
</dbReference>
<dbReference type="Gene3D" id="1.20.120.1750">
    <property type="match status" value="1"/>
</dbReference>
<dbReference type="InterPro" id="IPR002867">
    <property type="entry name" value="IBR_dom"/>
</dbReference>
<dbReference type="InterPro" id="IPR031127">
    <property type="entry name" value="E3_UB_ligase_RBR"/>
</dbReference>
<gene>
    <name evidence="12" type="ORF">HPULCUR_002507</name>
</gene>
<comment type="catalytic activity">
    <reaction evidence="1">
        <text>[E2 ubiquitin-conjugating enzyme]-S-ubiquitinyl-L-cysteine + [acceptor protein]-L-lysine = [E2 ubiquitin-conjugating enzyme]-L-cysteine + [acceptor protein]-N(6)-ubiquitinyl-L-lysine.</text>
        <dbReference type="EC" id="2.3.2.31"/>
    </reaction>
</comment>
<evidence type="ECO:0000259" key="10">
    <source>
        <dbReference type="PROSITE" id="PS50089"/>
    </source>
</evidence>
<protein>
    <recommendedName>
        <fullName evidence="2">RBR-type E3 ubiquitin transferase</fullName>
        <ecNumber evidence="2">2.3.2.31</ecNumber>
    </recommendedName>
</protein>
<evidence type="ECO:0000313" key="13">
    <source>
        <dbReference type="Proteomes" id="UP001476247"/>
    </source>
</evidence>
<keyword evidence="7" id="KW-0833">Ubl conjugation pathway</keyword>
<dbReference type="PROSITE" id="PS50089">
    <property type="entry name" value="ZF_RING_2"/>
    <property type="match status" value="1"/>
</dbReference>
<dbReference type="Gene3D" id="3.30.40.10">
    <property type="entry name" value="Zinc/RING finger domain, C3HC4 (zinc finger)"/>
    <property type="match status" value="1"/>
</dbReference>
<proteinExistence type="predicted"/>
<dbReference type="InterPro" id="IPR018957">
    <property type="entry name" value="Znf_C3HC4_RING-type"/>
</dbReference>
<keyword evidence="5" id="KW-0677">Repeat</keyword>
<dbReference type="SMART" id="SM00647">
    <property type="entry name" value="IBR"/>
    <property type="match status" value="1"/>
</dbReference>
<evidence type="ECO:0000256" key="6">
    <source>
        <dbReference type="ARBA" id="ARBA00022771"/>
    </source>
</evidence>
<comment type="caution">
    <text evidence="12">The sequence shown here is derived from an EMBL/GenBank/DDBJ whole genome shotgun (WGS) entry which is preliminary data.</text>
</comment>
<dbReference type="InterPro" id="IPR044066">
    <property type="entry name" value="TRIAD_supradom"/>
</dbReference>
<feature type="domain" description="RING-type" evidence="10">
    <location>
        <begin position="15"/>
        <end position="66"/>
    </location>
</feature>
<name>A0ABP9XQU2_9FUNG</name>
<keyword evidence="8" id="KW-0862">Zinc</keyword>
<evidence type="ECO:0000256" key="8">
    <source>
        <dbReference type="ARBA" id="ARBA00022833"/>
    </source>
</evidence>
<keyword evidence="6 9" id="KW-0863">Zinc-finger</keyword>
<dbReference type="EMBL" id="BAABUJ010000007">
    <property type="protein sequence ID" value="GAA5797128.1"/>
    <property type="molecule type" value="Genomic_DNA"/>
</dbReference>
<sequence length="237" mass="26607">MCSQVPNTSTALYTCIICMEKYNDSGKSLSVKTSRCNHSACPTCIRRYLNGTLEKPSYRSTNLIPCSNATCKESFESTDNLLKRVFSDEEVATWWTQAIIKTFISNRIYCPVRGCGALFDADRALLNHCTFSECYECHKGFCMTCQTPWHPEKTVSHVVRDDREDEIKALALAKNNNWTRCPNCTHMVAMIDGCNNVQCLCGKSLCGRGTNICVGGCFNLAPAQLKQMRQNMFTDPI</sequence>
<dbReference type="PROSITE" id="PS51873">
    <property type="entry name" value="TRIAD"/>
    <property type="match status" value="1"/>
</dbReference>
<organism evidence="12 13">
    <name type="scientific">Helicostylum pulchrum</name>
    <dbReference type="NCBI Taxonomy" id="562976"/>
    <lineage>
        <taxon>Eukaryota</taxon>
        <taxon>Fungi</taxon>
        <taxon>Fungi incertae sedis</taxon>
        <taxon>Mucoromycota</taxon>
        <taxon>Mucoromycotina</taxon>
        <taxon>Mucoromycetes</taxon>
        <taxon>Mucorales</taxon>
        <taxon>Mucorineae</taxon>
        <taxon>Mucoraceae</taxon>
        <taxon>Helicostylum</taxon>
    </lineage>
</organism>
<evidence type="ECO:0000256" key="5">
    <source>
        <dbReference type="ARBA" id="ARBA00022737"/>
    </source>
</evidence>
<dbReference type="Proteomes" id="UP001476247">
    <property type="component" value="Unassembled WGS sequence"/>
</dbReference>
<evidence type="ECO:0000256" key="1">
    <source>
        <dbReference type="ARBA" id="ARBA00001798"/>
    </source>
</evidence>
<evidence type="ECO:0000256" key="7">
    <source>
        <dbReference type="ARBA" id="ARBA00022786"/>
    </source>
</evidence>
<evidence type="ECO:0000313" key="12">
    <source>
        <dbReference type="EMBL" id="GAA5797128.1"/>
    </source>
</evidence>
<keyword evidence="3" id="KW-0808">Transferase</keyword>
<evidence type="ECO:0000256" key="2">
    <source>
        <dbReference type="ARBA" id="ARBA00012251"/>
    </source>
</evidence>
<keyword evidence="4" id="KW-0479">Metal-binding</keyword>
<dbReference type="InterPro" id="IPR001841">
    <property type="entry name" value="Znf_RING"/>
</dbReference>
<evidence type="ECO:0000256" key="9">
    <source>
        <dbReference type="PROSITE-ProRule" id="PRU00175"/>
    </source>
</evidence>
<dbReference type="PANTHER" id="PTHR11685">
    <property type="entry name" value="RBR FAMILY RING FINGER AND IBR DOMAIN-CONTAINING"/>
    <property type="match status" value="1"/>
</dbReference>
<dbReference type="EC" id="2.3.2.31" evidence="2"/>
<accession>A0ABP9XQU2</accession>
<evidence type="ECO:0000259" key="11">
    <source>
        <dbReference type="PROSITE" id="PS51873"/>
    </source>
</evidence>
<evidence type="ECO:0000256" key="4">
    <source>
        <dbReference type="ARBA" id="ARBA00022723"/>
    </source>
</evidence>
<keyword evidence="13" id="KW-1185">Reference proteome</keyword>